<evidence type="ECO:0000313" key="3">
    <source>
        <dbReference type="Proteomes" id="UP001202281"/>
    </source>
</evidence>
<reference evidence="2 3" key="1">
    <citation type="submission" date="2022-04" db="EMBL/GenBank/DDBJ databases">
        <title>Identification of a novel bacterium isolated from mangrove sediments.</title>
        <authorList>
            <person name="Pan X."/>
        </authorList>
    </citation>
    <scope>NUCLEOTIDE SEQUENCE [LARGE SCALE GENOMIC DNA]</scope>
    <source>
        <strain evidence="2 3">B2638</strain>
    </source>
</reference>
<keyword evidence="1" id="KW-0732">Signal</keyword>
<gene>
    <name evidence="2" type="ORF">MTR66_09865</name>
</gene>
<protein>
    <submittedName>
        <fullName evidence="2">DUF2141 domain-containing protein</fullName>
    </submittedName>
</protein>
<name>A0ABT0BQ63_9SPHN</name>
<proteinExistence type="predicted"/>
<dbReference type="Pfam" id="PF09912">
    <property type="entry name" value="DUF2141"/>
    <property type="match status" value="1"/>
</dbReference>
<keyword evidence="3" id="KW-1185">Reference proteome</keyword>
<organism evidence="2 3">
    <name type="scientific">Novosphingobium beihaiensis</name>
    <dbReference type="NCBI Taxonomy" id="2930389"/>
    <lineage>
        <taxon>Bacteria</taxon>
        <taxon>Pseudomonadati</taxon>
        <taxon>Pseudomonadota</taxon>
        <taxon>Alphaproteobacteria</taxon>
        <taxon>Sphingomonadales</taxon>
        <taxon>Sphingomonadaceae</taxon>
        <taxon>Novosphingobium</taxon>
    </lineage>
</organism>
<comment type="caution">
    <text evidence="2">The sequence shown here is derived from an EMBL/GenBank/DDBJ whole genome shotgun (WGS) entry which is preliminary data.</text>
</comment>
<dbReference type="EMBL" id="JALHLG010000011">
    <property type="protein sequence ID" value="MCJ2187118.1"/>
    <property type="molecule type" value="Genomic_DNA"/>
</dbReference>
<sequence length="178" mass="18849">MKSNSGGIRRPISLRWKLVLAAALATGGTAVLAAASSAAVQYRHEIRNDMSRCTAGSPSAVMVTVDGIKASEGDLRIQTYHATRGEWLEKGKWLSRIEVPAKAGTMTFCLPVPGPGSYGVAVRHDLNGNGKTDITSDGGAMSNNPSINIFNLGKPSYTKVGVPVNGGVKSIRIQMKYF</sequence>
<dbReference type="Proteomes" id="UP001202281">
    <property type="component" value="Unassembled WGS sequence"/>
</dbReference>
<feature type="chain" id="PRO_5045955782" evidence="1">
    <location>
        <begin position="34"/>
        <end position="178"/>
    </location>
</feature>
<feature type="signal peptide" evidence="1">
    <location>
        <begin position="1"/>
        <end position="33"/>
    </location>
</feature>
<evidence type="ECO:0000256" key="1">
    <source>
        <dbReference type="SAM" id="SignalP"/>
    </source>
</evidence>
<evidence type="ECO:0000313" key="2">
    <source>
        <dbReference type="EMBL" id="MCJ2187118.1"/>
    </source>
</evidence>
<dbReference type="RefSeq" id="WP_243920401.1">
    <property type="nucleotide sequence ID" value="NZ_JALHLG010000011.1"/>
</dbReference>
<accession>A0ABT0BQ63</accession>
<dbReference type="InterPro" id="IPR018673">
    <property type="entry name" value="DUF2141"/>
</dbReference>